<keyword evidence="7 15" id="KW-0328">Glycosyltransferase</keyword>
<dbReference type="GO" id="GO:0032264">
    <property type="term" value="P:IMP salvage"/>
    <property type="evidence" value="ECO:0007669"/>
    <property type="project" value="UniProtKB-UniPathway"/>
</dbReference>
<comment type="cofactor">
    <cofactor evidence="1 15">
        <name>Mg(2+)</name>
        <dbReference type="ChEBI" id="CHEBI:18420"/>
    </cofactor>
</comment>
<comment type="pathway">
    <text evidence="3 15">Purine metabolism; IMP biosynthesis via salvage pathway; IMP from hypoxanthine: step 1/1.</text>
</comment>
<evidence type="ECO:0000256" key="9">
    <source>
        <dbReference type="ARBA" id="ARBA00022723"/>
    </source>
</evidence>
<dbReference type="InterPro" id="IPR050408">
    <property type="entry name" value="HGPRT"/>
</dbReference>
<dbReference type="FunFam" id="3.40.50.2020:FF:000006">
    <property type="entry name" value="Hypoxanthine phosphoribosyltransferase"/>
    <property type="match status" value="1"/>
</dbReference>
<dbReference type="PANTHER" id="PTHR43340:SF1">
    <property type="entry name" value="HYPOXANTHINE PHOSPHORIBOSYLTRANSFERASE"/>
    <property type="match status" value="1"/>
</dbReference>
<dbReference type="GO" id="GO:0052657">
    <property type="term" value="F:guanine phosphoribosyltransferase activity"/>
    <property type="evidence" value="ECO:0007669"/>
    <property type="project" value="RHEA"/>
</dbReference>
<dbReference type="InterPro" id="IPR000836">
    <property type="entry name" value="PRTase_dom"/>
</dbReference>
<keyword evidence="10 15" id="KW-0660">Purine salvage</keyword>
<proteinExistence type="inferred from homology"/>
<dbReference type="NCBIfam" id="TIGR01203">
    <property type="entry name" value="HGPRTase"/>
    <property type="match status" value="1"/>
</dbReference>
<dbReference type="GO" id="GO:0000287">
    <property type="term" value="F:magnesium ion binding"/>
    <property type="evidence" value="ECO:0007669"/>
    <property type="project" value="TreeGrafter"/>
</dbReference>
<evidence type="ECO:0000256" key="12">
    <source>
        <dbReference type="ARBA" id="ARBA00022842"/>
    </source>
</evidence>
<comment type="catalytic activity">
    <reaction evidence="14">
        <text>IMP + diphosphate = hypoxanthine + 5-phospho-alpha-D-ribose 1-diphosphate</text>
        <dbReference type="Rhea" id="RHEA:17973"/>
        <dbReference type="ChEBI" id="CHEBI:17368"/>
        <dbReference type="ChEBI" id="CHEBI:33019"/>
        <dbReference type="ChEBI" id="CHEBI:58017"/>
        <dbReference type="ChEBI" id="CHEBI:58053"/>
        <dbReference type="EC" id="2.4.2.8"/>
    </reaction>
    <physiologicalReaction direction="right-to-left" evidence="14">
        <dbReference type="Rhea" id="RHEA:17975"/>
    </physiologicalReaction>
</comment>
<keyword evidence="11 15" id="KW-0547">Nucleotide-binding</keyword>
<dbReference type="GO" id="GO:0004422">
    <property type="term" value="F:hypoxanthine phosphoribosyltransferase activity"/>
    <property type="evidence" value="ECO:0007669"/>
    <property type="project" value="InterPro"/>
</dbReference>
<dbReference type="InterPro" id="IPR029057">
    <property type="entry name" value="PRTase-like"/>
</dbReference>
<dbReference type="GO" id="GO:0000166">
    <property type="term" value="F:nucleotide binding"/>
    <property type="evidence" value="ECO:0007669"/>
    <property type="project" value="UniProtKB-KW"/>
</dbReference>
<evidence type="ECO:0000256" key="3">
    <source>
        <dbReference type="ARBA" id="ARBA00004669"/>
    </source>
</evidence>
<dbReference type="Gene3D" id="3.40.50.2020">
    <property type="match status" value="1"/>
</dbReference>
<evidence type="ECO:0000256" key="8">
    <source>
        <dbReference type="ARBA" id="ARBA00022679"/>
    </source>
</evidence>
<dbReference type="GO" id="GO:0006166">
    <property type="term" value="P:purine ribonucleoside salvage"/>
    <property type="evidence" value="ECO:0007669"/>
    <property type="project" value="UniProtKB-KW"/>
</dbReference>
<dbReference type="InterPro" id="IPR005904">
    <property type="entry name" value="Hxn_phspho_trans"/>
</dbReference>
<evidence type="ECO:0000259" key="16">
    <source>
        <dbReference type="Pfam" id="PF00156"/>
    </source>
</evidence>
<dbReference type="GO" id="GO:0046100">
    <property type="term" value="P:hypoxanthine metabolic process"/>
    <property type="evidence" value="ECO:0007669"/>
    <property type="project" value="TreeGrafter"/>
</dbReference>
<comment type="similarity">
    <text evidence="4 15">Belongs to the purine/pyrimidine phosphoribosyltransferase family.</text>
</comment>
<evidence type="ECO:0000256" key="10">
    <source>
        <dbReference type="ARBA" id="ARBA00022726"/>
    </source>
</evidence>
<evidence type="ECO:0000256" key="6">
    <source>
        <dbReference type="ARBA" id="ARBA00022490"/>
    </source>
</evidence>
<dbReference type="CDD" id="cd06223">
    <property type="entry name" value="PRTases_typeI"/>
    <property type="match status" value="1"/>
</dbReference>
<reference evidence="17 18" key="1">
    <citation type="submission" date="2018-01" db="EMBL/GenBank/DDBJ databases">
        <title>Genome sequence of Borrelia tachyglossi.</title>
        <authorList>
            <person name="Gofton A.W."/>
        </authorList>
    </citation>
    <scope>NUCLEOTIDE SEQUENCE [LARGE SCALE GENOMIC DNA]</scope>
    <source>
        <strain evidence="17 18">Bc-F10-1268</strain>
    </source>
</reference>
<evidence type="ECO:0000256" key="1">
    <source>
        <dbReference type="ARBA" id="ARBA00001946"/>
    </source>
</evidence>
<keyword evidence="9 15" id="KW-0479">Metal-binding</keyword>
<dbReference type="GO" id="GO:0032263">
    <property type="term" value="P:GMP salvage"/>
    <property type="evidence" value="ECO:0007669"/>
    <property type="project" value="TreeGrafter"/>
</dbReference>
<evidence type="ECO:0000256" key="7">
    <source>
        <dbReference type="ARBA" id="ARBA00022676"/>
    </source>
</evidence>
<gene>
    <name evidence="17" type="primary">hpt</name>
    <name evidence="17" type="ORF">CR532_02160</name>
</gene>
<keyword evidence="18" id="KW-1185">Reference proteome</keyword>
<protein>
    <recommendedName>
        <fullName evidence="5 15">Hypoxanthine phosphoribosyltransferase</fullName>
        <ecNumber evidence="5 15">2.4.2.8</ecNumber>
    </recommendedName>
</protein>
<dbReference type="GO" id="GO:0005829">
    <property type="term" value="C:cytosol"/>
    <property type="evidence" value="ECO:0007669"/>
    <property type="project" value="TreeGrafter"/>
</dbReference>
<evidence type="ECO:0000313" key="18">
    <source>
        <dbReference type="Proteomes" id="UP000244655"/>
    </source>
</evidence>
<keyword evidence="12 15" id="KW-0460">Magnesium</keyword>
<dbReference type="UniPathway" id="UPA00591">
    <property type="reaction ID" value="UER00648"/>
</dbReference>
<dbReference type="PANTHER" id="PTHR43340">
    <property type="entry name" value="HYPOXANTHINE-GUANINE PHOSPHORIBOSYLTRANSFERASE"/>
    <property type="match status" value="1"/>
</dbReference>
<evidence type="ECO:0000313" key="17">
    <source>
        <dbReference type="EMBL" id="AWG42797.1"/>
    </source>
</evidence>
<feature type="domain" description="Phosphoribosyltransferase" evidence="16">
    <location>
        <begin position="7"/>
        <end position="159"/>
    </location>
</feature>
<evidence type="ECO:0000256" key="11">
    <source>
        <dbReference type="ARBA" id="ARBA00022741"/>
    </source>
</evidence>
<name>A0A2S1LWW2_9SPIR</name>
<dbReference type="Proteomes" id="UP000244655">
    <property type="component" value="Chromosome"/>
</dbReference>
<evidence type="ECO:0000256" key="15">
    <source>
        <dbReference type="RuleBase" id="RU364099"/>
    </source>
</evidence>
<dbReference type="SUPFAM" id="SSF53271">
    <property type="entry name" value="PRTase-like"/>
    <property type="match status" value="1"/>
</dbReference>
<evidence type="ECO:0000256" key="2">
    <source>
        <dbReference type="ARBA" id="ARBA00004496"/>
    </source>
</evidence>
<comment type="subcellular location">
    <subcellularLocation>
        <location evidence="2 15">Cytoplasm</location>
    </subcellularLocation>
</comment>
<dbReference type="Pfam" id="PF00156">
    <property type="entry name" value="Pribosyltran"/>
    <property type="match status" value="1"/>
</dbReference>
<keyword evidence="8 15" id="KW-0808">Transferase</keyword>
<evidence type="ECO:0000256" key="13">
    <source>
        <dbReference type="ARBA" id="ARBA00048811"/>
    </source>
</evidence>
<comment type="catalytic activity">
    <reaction evidence="13">
        <text>GMP + diphosphate = guanine + 5-phospho-alpha-D-ribose 1-diphosphate</text>
        <dbReference type="Rhea" id="RHEA:25424"/>
        <dbReference type="ChEBI" id="CHEBI:16235"/>
        <dbReference type="ChEBI" id="CHEBI:33019"/>
        <dbReference type="ChEBI" id="CHEBI:58017"/>
        <dbReference type="ChEBI" id="CHEBI:58115"/>
        <dbReference type="EC" id="2.4.2.8"/>
    </reaction>
    <physiologicalReaction direction="right-to-left" evidence="13">
        <dbReference type="Rhea" id="RHEA:25426"/>
    </physiologicalReaction>
</comment>
<dbReference type="AlphaFoldDB" id="A0A2S1LWW2"/>
<dbReference type="OrthoDB" id="9802824at2"/>
<evidence type="ECO:0000256" key="14">
    <source>
        <dbReference type="ARBA" id="ARBA00049402"/>
    </source>
</evidence>
<dbReference type="EC" id="2.4.2.8" evidence="5 15"/>
<organism evidence="17 18">
    <name type="scientific">Candidatus Borreliella tachyglossi</name>
    <dbReference type="NCBI Taxonomy" id="1964448"/>
    <lineage>
        <taxon>Bacteria</taxon>
        <taxon>Pseudomonadati</taxon>
        <taxon>Spirochaetota</taxon>
        <taxon>Spirochaetia</taxon>
        <taxon>Spirochaetales</taxon>
        <taxon>Borreliaceae</taxon>
        <taxon>Borreliella</taxon>
    </lineage>
</organism>
<dbReference type="GO" id="GO:0006178">
    <property type="term" value="P:guanine salvage"/>
    <property type="evidence" value="ECO:0007669"/>
    <property type="project" value="TreeGrafter"/>
</dbReference>
<evidence type="ECO:0000256" key="5">
    <source>
        <dbReference type="ARBA" id="ARBA00011895"/>
    </source>
</evidence>
<sequence length="174" mass="19922">MNDEISTLFTEEKIKSKIKELALKIRNDYQAKNNVVFISILKGSFMFFADIIREIGLNVAIDFLQASSYGSGAYSSLKVSIKKDIDINIENSYVIIFDDIIDTGLTYKKIIKHLKTKNPREIKTCALFNKPSKRLTELKVDYVGFDIDDHFVVGYGIDFNENHRTLKDVAKINK</sequence>
<dbReference type="EMBL" id="CP025785">
    <property type="protein sequence ID" value="AWG42797.1"/>
    <property type="molecule type" value="Genomic_DNA"/>
</dbReference>
<evidence type="ECO:0000256" key="4">
    <source>
        <dbReference type="ARBA" id="ARBA00008391"/>
    </source>
</evidence>
<keyword evidence="6 15" id="KW-0963">Cytoplasm</keyword>
<accession>A0A2S1LWW2</accession>